<evidence type="ECO:0000259" key="2">
    <source>
        <dbReference type="PROSITE" id="PS50878"/>
    </source>
</evidence>
<name>A0A812C0A2_ACAPH</name>
<protein>
    <recommendedName>
        <fullName evidence="2">Reverse transcriptase domain-containing protein</fullName>
    </recommendedName>
</protein>
<evidence type="ECO:0000313" key="3">
    <source>
        <dbReference type="EMBL" id="CAE1248039.1"/>
    </source>
</evidence>
<dbReference type="Pfam" id="PF00078">
    <property type="entry name" value="RVT_1"/>
    <property type="match status" value="1"/>
</dbReference>
<dbReference type="PANTHER" id="PTHR47027:SF20">
    <property type="entry name" value="REVERSE TRANSCRIPTASE-LIKE PROTEIN WITH RNA-DIRECTED DNA POLYMERASE DOMAIN"/>
    <property type="match status" value="1"/>
</dbReference>
<accession>A0A812C0A2</accession>
<dbReference type="OrthoDB" id="6152395at2759"/>
<dbReference type="EMBL" id="CAHIKZ030000989">
    <property type="protein sequence ID" value="CAE1248039.1"/>
    <property type="molecule type" value="Genomic_DNA"/>
</dbReference>
<comment type="caution">
    <text evidence="3">The sequence shown here is derived from an EMBL/GenBank/DDBJ whole genome shotgun (WGS) entry which is preliminary data.</text>
</comment>
<sequence>MVPGAQACDPTPAGTPPARPVAPVARTGRIWSGPEIKVLTSAPPGTTDADLAPLLPGRSITAIRSKRKCLPQVTTLVGDADPAPRVSQDEEPDTAGAQPPDDVQRDDSRAIVEYITGLLPKISDPLLRNKAEQALSEPDGFSTFYYEVFPKNRTTNKRTKPPIKAGIRRHRHQRSAVYKFLQRLHSRSPKSVAERVLDSDLSYEGLVAERSFSDEDILRKWKPVFERDCFADLADSHRGPSMNELLSPILVSDIASALASMKESSPDLMASALTPYRISPYFVRVFHRVLACRFEASLPNHRDQAGFQRHDGIAHNVLKLHAAIAEARNKNENLVVASVDIRKAFDSLSHKALLGILERKGVPDPLLHYFRSYFSSSRLQIGRDLIHPAHRGVKQGDPMSPWLFNIAMDQILEGQEEYAFSIGAFVLNQMAYADDLILFASSPEEMQRRIDRLLVGLGRLGLELNALKCRVLCIRGNKKRKFCYVDTSVSVLVDGVALPVVTAESEFKYLGVCFNWRGIARTPLGLDHLLTRLDRAALKPQQKLNFLRKFLLPRLHHRLVFGRHHRAELVRGDKMTRRAVRRWLRLPADCPNSAIHAPARFGGLGVASLEQLVSALKSNRLSLFTEGYAEDAPLSSIPSVRSLMTYRFTLIPTASREGLV</sequence>
<dbReference type="PANTHER" id="PTHR47027">
    <property type="entry name" value="REVERSE TRANSCRIPTASE DOMAIN-CONTAINING PROTEIN"/>
    <property type="match status" value="1"/>
</dbReference>
<proteinExistence type="predicted"/>
<dbReference type="SUPFAM" id="SSF56672">
    <property type="entry name" value="DNA/RNA polymerases"/>
    <property type="match status" value="1"/>
</dbReference>
<feature type="region of interest" description="Disordered" evidence="1">
    <location>
        <begin position="73"/>
        <end position="107"/>
    </location>
</feature>
<organism evidence="3 4">
    <name type="scientific">Acanthosepion pharaonis</name>
    <name type="common">Pharaoh cuttlefish</name>
    <name type="synonym">Sepia pharaonis</name>
    <dbReference type="NCBI Taxonomy" id="158019"/>
    <lineage>
        <taxon>Eukaryota</taxon>
        <taxon>Metazoa</taxon>
        <taxon>Spiralia</taxon>
        <taxon>Lophotrochozoa</taxon>
        <taxon>Mollusca</taxon>
        <taxon>Cephalopoda</taxon>
        <taxon>Coleoidea</taxon>
        <taxon>Decapodiformes</taxon>
        <taxon>Sepiida</taxon>
        <taxon>Sepiina</taxon>
        <taxon>Sepiidae</taxon>
        <taxon>Acanthosepion</taxon>
    </lineage>
</organism>
<dbReference type="AlphaFoldDB" id="A0A812C0A2"/>
<dbReference type="CDD" id="cd01650">
    <property type="entry name" value="RT_nLTR_like"/>
    <property type="match status" value="1"/>
</dbReference>
<dbReference type="PROSITE" id="PS50878">
    <property type="entry name" value="RT_POL"/>
    <property type="match status" value="1"/>
</dbReference>
<dbReference type="Proteomes" id="UP000597762">
    <property type="component" value="Unassembled WGS sequence"/>
</dbReference>
<dbReference type="Gene3D" id="3.30.70.270">
    <property type="match status" value="1"/>
</dbReference>
<feature type="domain" description="Reverse transcriptase" evidence="2">
    <location>
        <begin position="130"/>
        <end position="514"/>
    </location>
</feature>
<gene>
    <name evidence="3" type="ORF">SPHA_25971</name>
</gene>
<feature type="region of interest" description="Disordered" evidence="1">
    <location>
        <begin position="1"/>
        <end position="22"/>
    </location>
</feature>
<reference evidence="3" key="1">
    <citation type="submission" date="2021-01" db="EMBL/GenBank/DDBJ databases">
        <authorList>
            <person name="Li R."/>
            <person name="Bekaert M."/>
        </authorList>
    </citation>
    <scope>NUCLEOTIDE SEQUENCE</scope>
    <source>
        <strain evidence="3">Farmed</strain>
    </source>
</reference>
<evidence type="ECO:0000313" key="4">
    <source>
        <dbReference type="Proteomes" id="UP000597762"/>
    </source>
</evidence>
<evidence type="ECO:0000256" key="1">
    <source>
        <dbReference type="SAM" id="MobiDB-lite"/>
    </source>
</evidence>
<dbReference type="InterPro" id="IPR000477">
    <property type="entry name" value="RT_dom"/>
</dbReference>
<dbReference type="InterPro" id="IPR043502">
    <property type="entry name" value="DNA/RNA_pol_sf"/>
</dbReference>
<keyword evidence="4" id="KW-1185">Reference proteome</keyword>
<dbReference type="InterPro" id="IPR043128">
    <property type="entry name" value="Rev_trsase/Diguanyl_cyclase"/>
</dbReference>